<dbReference type="InterPro" id="IPR001506">
    <property type="entry name" value="Peptidase_M12A"/>
</dbReference>
<dbReference type="SMART" id="SM00235">
    <property type="entry name" value="ZnMc"/>
    <property type="match status" value="1"/>
</dbReference>
<dbReference type="InterPro" id="IPR006026">
    <property type="entry name" value="Peptidase_Metallo"/>
</dbReference>
<dbReference type="GO" id="GO:0006508">
    <property type="term" value="P:proteolysis"/>
    <property type="evidence" value="ECO:0007669"/>
    <property type="project" value="UniProtKB-KW"/>
</dbReference>
<dbReference type="Gene3D" id="3.40.390.10">
    <property type="entry name" value="Collagenase (Catalytic Domain)"/>
    <property type="match status" value="1"/>
</dbReference>
<feature type="binding site" evidence="6">
    <location>
        <position position="264"/>
    </location>
    <ligand>
        <name>Zn(2+)</name>
        <dbReference type="ChEBI" id="CHEBI:29105"/>
        <note>catalytic</note>
    </ligand>
</feature>
<proteinExistence type="predicted"/>
<feature type="region of interest" description="Disordered" evidence="8">
    <location>
        <begin position="99"/>
        <end position="126"/>
    </location>
</feature>
<name>A0A1D2MAH6_ORCCI</name>
<comment type="caution">
    <text evidence="10">The sequence shown here is derived from an EMBL/GenBank/DDBJ whole genome shotgun (WGS) entry which is preliminary data.</text>
</comment>
<keyword evidence="3 6" id="KW-0378">Hydrolase</keyword>
<dbReference type="PANTHER" id="PTHR10127">
    <property type="entry name" value="DISCOIDIN, CUB, EGF, LAMININ , AND ZINC METALLOPROTEASE DOMAIN CONTAINING"/>
    <property type="match status" value="1"/>
</dbReference>
<reference evidence="10 11" key="1">
    <citation type="journal article" date="2016" name="Genome Biol. Evol.">
        <title>Gene Family Evolution Reflects Adaptation to Soil Environmental Stressors in the Genome of the Collembolan Orchesella cincta.</title>
        <authorList>
            <person name="Faddeeva-Vakhrusheva A."/>
            <person name="Derks M.F."/>
            <person name="Anvar S.Y."/>
            <person name="Agamennone V."/>
            <person name="Suring W."/>
            <person name="Smit S."/>
            <person name="van Straalen N.M."/>
            <person name="Roelofs D."/>
        </authorList>
    </citation>
    <scope>NUCLEOTIDE SEQUENCE [LARGE SCALE GENOMIC DNA]</scope>
    <source>
        <tissue evidence="10">Mixed pool</tissue>
    </source>
</reference>
<dbReference type="SUPFAM" id="SSF55486">
    <property type="entry name" value="Metalloproteases ('zincins'), catalytic domain"/>
    <property type="match status" value="1"/>
</dbReference>
<dbReference type="InterPro" id="IPR024079">
    <property type="entry name" value="MetalloPept_cat_dom_sf"/>
</dbReference>
<dbReference type="PANTHER" id="PTHR10127:SF780">
    <property type="entry name" value="METALLOENDOPEPTIDASE"/>
    <property type="match status" value="1"/>
</dbReference>
<dbReference type="EMBL" id="LJIJ01002289">
    <property type="protein sequence ID" value="ODM89922.1"/>
    <property type="molecule type" value="Genomic_DNA"/>
</dbReference>
<evidence type="ECO:0000256" key="1">
    <source>
        <dbReference type="ARBA" id="ARBA00022670"/>
    </source>
</evidence>
<keyword evidence="2 6" id="KW-0479">Metal-binding</keyword>
<evidence type="ECO:0000313" key="11">
    <source>
        <dbReference type="Proteomes" id="UP000094527"/>
    </source>
</evidence>
<accession>A0A1D2MAH6</accession>
<keyword evidence="1 6" id="KW-0645">Protease</keyword>
<evidence type="ECO:0000256" key="6">
    <source>
        <dbReference type="PROSITE-ProRule" id="PRU01211"/>
    </source>
</evidence>
<feature type="compositionally biased region" description="Acidic residues" evidence="8">
    <location>
        <begin position="102"/>
        <end position="113"/>
    </location>
</feature>
<evidence type="ECO:0000256" key="3">
    <source>
        <dbReference type="ARBA" id="ARBA00022801"/>
    </source>
</evidence>
<feature type="binding site" evidence="6">
    <location>
        <position position="268"/>
    </location>
    <ligand>
        <name>Zn(2+)</name>
        <dbReference type="ChEBI" id="CHEBI:29105"/>
        <note>catalytic</note>
    </ligand>
</feature>
<dbReference type="Pfam" id="PF01400">
    <property type="entry name" value="Astacin"/>
    <property type="match status" value="1"/>
</dbReference>
<dbReference type="OrthoDB" id="291007at2759"/>
<dbReference type="STRING" id="48709.A0A1D2MAH6"/>
<evidence type="ECO:0000256" key="5">
    <source>
        <dbReference type="ARBA" id="ARBA00023049"/>
    </source>
</evidence>
<evidence type="ECO:0000256" key="7">
    <source>
        <dbReference type="RuleBase" id="RU361183"/>
    </source>
</evidence>
<dbReference type="GO" id="GO:0004222">
    <property type="term" value="F:metalloendopeptidase activity"/>
    <property type="evidence" value="ECO:0007669"/>
    <property type="project" value="UniProtKB-UniRule"/>
</dbReference>
<feature type="active site" evidence="6">
    <location>
        <position position="265"/>
    </location>
</feature>
<dbReference type="PRINTS" id="PR00480">
    <property type="entry name" value="ASTACIN"/>
</dbReference>
<evidence type="ECO:0000256" key="4">
    <source>
        <dbReference type="ARBA" id="ARBA00022833"/>
    </source>
</evidence>
<evidence type="ECO:0000256" key="8">
    <source>
        <dbReference type="SAM" id="MobiDB-lite"/>
    </source>
</evidence>
<evidence type="ECO:0000313" key="10">
    <source>
        <dbReference type="EMBL" id="ODM89922.1"/>
    </source>
</evidence>
<evidence type="ECO:0000259" key="9">
    <source>
        <dbReference type="PROSITE" id="PS51864"/>
    </source>
</evidence>
<comment type="cofactor">
    <cofactor evidence="6 7">
        <name>Zn(2+)</name>
        <dbReference type="ChEBI" id="CHEBI:29105"/>
    </cofactor>
    <text evidence="6 7">Binds 1 zinc ion per subunit.</text>
</comment>
<dbReference type="Proteomes" id="UP000094527">
    <property type="component" value="Unassembled WGS sequence"/>
</dbReference>
<keyword evidence="5 6" id="KW-0482">Metalloprotease</keyword>
<organism evidence="10 11">
    <name type="scientific">Orchesella cincta</name>
    <name type="common">Springtail</name>
    <name type="synonym">Podura cincta</name>
    <dbReference type="NCBI Taxonomy" id="48709"/>
    <lineage>
        <taxon>Eukaryota</taxon>
        <taxon>Metazoa</taxon>
        <taxon>Ecdysozoa</taxon>
        <taxon>Arthropoda</taxon>
        <taxon>Hexapoda</taxon>
        <taxon>Collembola</taxon>
        <taxon>Entomobryomorpha</taxon>
        <taxon>Entomobryoidea</taxon>
        <taxon>Orchesellidae</taxon>
        <taxon>Orchesellinae</taxon>
        <taxon>Orchesella</taxon>
    </lineage>
</organism>
<dbReference type="EC" id="3.4.24.-" evidence="7"/>
<gene>
    <name evidence="10" type="ORF">Ocin01_16760</name>
</gene>
<feature type="domain" description="Peptidase M12A" evidence="9">
    <location>
        <begin position="167"/>
        <end position="362"/>
    </location>
</feature>
<keyword evidence="11" id="KW-1185">Reference proteome</keyword>
<protein>
    <recommendedName>
        <fullName evidence="7">Metalloendopeptidase</fullName>
        <ecNumber evidence="7">3.4.24.-</ecNumber>
    </recommendedName>
</protein>
<dbReference type="AlphaFoldDB" id="A0A1D2MAH6"/>
<feature type="binding site" evidence="6">
    <location>
        <position position="274"/>
    </location>
    <ligand>
        <name>Zn(2+)</name>
        <dbReference type="ChEBI" id="CHEBI:29105"/>
        <note>catalytic</note>
    </ligand>
</feature>
<keyword evidence="4 6" id="KW-0862">Zinc</keyword>
<dbReference type="PROSITE" id="PS51864">
    <property type="entry name" value="ASTACIN"/>
    <property type="match status" value="1"/>
</dbReference>
<dbReference type="GO" id="GO:0008270">
    <property type="term" value="F:zinc ion binding"/>
    <property type="evidence" value="ECO:0007669"/>
    <property type="project" value="UniProtKB-UniRule"/>
</dbReference>
<sequence>MDEIVNRAFFRSMIHWEKKFSAFQCQLFNTGPLENSRNLTCPPPIIWHTKPELDESKERGIEKHNGTFSFRAGRTPYLRNTNCDLPAYFICYVEYPDAGESSGEETTTEEEETTTMGPVNPEDMPGPLEPVSPEEAAELEEKFANETEGFNHSCTTSDKDDVLTGRNGIIGSRWRWTKQYGFTVYIDPNYSSNDRKRINIALDNLRKVVCIPFYLFRRNQRPYGDYVHVQNLGNGRCHSAIGRQGGGQTMSLGRGCTEVGTIMHEMMHALGCYHEQSRPDRDNYIIIYWNNIIPHLRSQFQKAGGTSSWGIPYNTRSVMHYPADAFSSNGRIVIAAKNGGRVGGNVLTREDKQLLRKMYNCDSG</sequence>
<comment type="caution">
    <text evidence="6">Lacks conserved residue(s) required for the propagation of feature annotation.</text>
</comment>
<evidence type="ECO:0000256" key="2">
    <source>
        <dbReference type="ARBA" id="ARBA00022723"/>
    </source>
</evidence>